<evidence type="ECO:0000256" key="6">
    <source>
        <dbReference type="SAM" id="Phobius"/>
    </source>
</evidence>
<reference evidence="8 9" key="1">
    <citation type="submission" date="2017-02" db="EMBL/GenBank/DDBJ databases">
        <title>The new phylogeny of genus Mycobacterium.</title>
        <authorList>
            <person name="Tortoli E."/>
            <person name="Trovato A."/>
            <person name="Cirillo D.M."/>
        </authorList>
    </citation>
    <scope>NUCLEOTIDE SEQUENCE [LARGE SCALE GENOMIC DNA]</scope>
    <source>
        <strain evidence="8 9">DSM 45578</strain>
    </source>
</reference>
<feature type="transmembrane region" description="Helical" evidence="6">
    <location>
        <begin position="17"/>
        <end position="36"/>
    </location>
</feature>
<dbReference type="GO" id="GO:0043190">
    <property type="term" value="C:ATP-binding cassette (ABC) transporter complex"/>
    <property type="evidence" value="ECO:0007669"/>
    <property type="project" value="InterPro"/>
</dbReference>
<gene>
    <name evidence="8" type="ORF">BST17_00800</name>
</gene>
<evidence type="ECO:0000256" key="5">
    <source>
        <dbReference type="ARBA" id="ARBA00023251"/>
    </source>
</evidence>
<dbReference type="InterPro" id="IPR052902">
    <property type="entry name" value="ABC-2_transporter"/>
</dbReference>
<dbReference type="InterPro" id="IPR047817">
    <property type="entry name" value="ABC2_TM_bact-type"/>
</dbReference>
<comment type="caution">
    <text evidence="8">The sequence shown here is derived from an EMBL/GenBank/DDBJ whole genome shotgun (WGS) entry which is preliminary data.</text>
</comment>
<feature type="transmembrane region" description="Helical" evidence="6">
    <location>
        <begin position="219"/>
        <end position="238"/>
    </location>
</feature>
<organism evidence="8 9">
    <name type="scientific">Mycolicibacterium bacteremicum</name>
    <name type="common">Mycobacterium bacteremicum</name>
    <dbReference type="NCBI Taxonomy" id="564198"/>
    <lineage>
        <taxon>Bacteria</taxon>
        <taxon>Bacillati</taxon>
        <taxon>Actinomycetota</taxon>
        <taxon>Actinomycetes</taxon>
        <taxon>Mycobacteriales</taxon>
        <taxon>Mycobacteriaceae</taxon>
        <taxon>Mycolicibacterium</taxon>
    </lineage>
</organism>
<feature type="transmembrane region" description="Helical" evidence="6">
    <location>
        <begin position="48"/>
        <end position="66"/>
    </location>
</feature>
<dbReference type="InterPro" id="IPR000412">
    <property type="entry name" value="ABC_2_transport"/>
</dbReference>
<dbReference type="PANTHER" id="PTHR43027">
    <property type="entry name" value="DOXORUBICIN RESISTANCE ABC TRANSPORTER PERMEASE PROTEIN DRRC-RELATED"/>
    <property type="match status" value="1"/>
</dbReference>
<keyword evidence="3 6" id="KW-1133">Transmembrane helix</keyword>
<dbReference type="OrthoDB" id="8988363at2"/>
<dbReference type="STRING" id="564198.BST17_00800"/>
<comment type="subcellular location">
    <subcellularLocation>
        <location evidence="1">Membrane</location>
        <topology evidence="1">Multi-pass membrane protein</topology>
    </subcellularLocation>
</comment>
<keyword evidence="9" id="KW-1185">Reference proteome</keyword>
<accession>A0A1W9Z3X9</accession>
<evidence type="ECO:0000259" key="7">
    <source>
        <dbReference type="PROSITE" id="PS51012"/>
    </source>
</evidence>
<dbReference type="GO" id="GO:0046677">
    <property type="term" value="P:response to antibiotic"/>
    <property type="evidence" value="ECO:0007669"/>
    <property type="project" value="UniProtKB-KW"/>
</dbReference>
<dbReference type="Pfam" id="PF12698">
    <property type="entry name" value="ABC2_membrane_3"/>
    <property type="match status" value="1"/>
</dbReference>
<evidence type="ECO:0000313" key="9">
    <source>
        <dbReference type="Proteomes" id="UP000192366"/>
    </source>
</evidence>
<evidence type="ECO:0000256" key="2">
    <source>
        <dbReference type="ARBA" id="ARBA00022692"/>
    </source>
</evidence>
<dbReference type="GO" id="GO:0140359">
    <property type="term" value="F:ABC-type transporter activity"/>
    <property type="evidence" value="ECO:0007669"/>
    <property type="project" value="InterPro"/>
</dbReference>
<sequence length="245" mass="26207">MTATGILTARVVRRGQLDLAFAVLVPISGLIGLALLLRDVIPTGAMSYQQYILPAIVVQAMLFGALTTTDRAAWAKVSGLDTRMRTLPISPYAMLLARMNFCLIRGVLGLAASILGAYILGFRFTTGFGYFAAFVLLSLLLTLALSFGADVIGTKAGRPEVASQLLMIPQVVLVVLSTGLVPVDAFPSWIHPFVQYQPISQIIDTLRGFTSGQLETGTLLTALAWCVGMLIVFGAMAVRLQGRES</sequence>
<evidence type="ECO:0000313" key="8">
    <source>
        <dbReference type="EMBL" id="ORA07046.1"/>
    </source>
</evidence>
<keyword evidence="4 6" id="KW-0472">Membrane</keyword>
<keyword evidence="2 6" id="KW-0812">Transmembrane</keyword>
<feature type="transmembrane region" description="Helical" evidence="6">
    <location>
        <begin position="165"/>
        <end position="183"/>
    </location>
</feature>
<dbReference type="Proteomes" id="UP000192366">
    <property type="component" value="Unassembled WGS sequence"/>
</dbReference>
<dbReference type="PIRSF" id="PIRSF006648">
    <property type="entry name" value="DrrB"/>
    <property type="match status" value="1"/>
</dbReference>
<evidence type="ECO:0000256" key="3">
    <source>
        <dbReference type="ARBA" id="ARBA00022989"/>
    </source>
</evidence>
<dbReference type="InterPro" id="IPR013525">
    <property type="entry name" value="ABC2_TM"/>
</dbReference>
<dbReference type="PROSITE" id="PS51012">
    <property type="entry name" value="ABC_TM2"/>
    <property type="match status" value="1"/>
</dbReference>
<dbReference type="EMBL" id="MVHJ01000001">
    <property type="protein sequence ID" value="ORA07046.1"/>
    <property type="molecule type" value="Genomic_DNA"/>
</dbReference>
<protein>
    <submittedName>
        <fullName evidence="8">ABC transporter</fullName>
    </submittedName>
</protein>
<evidence type="ECO:0000256" key="1">
    <source>
        <dbReference type="ARBA" id="ARBA00004141"/>
    </source>
</evidence>
<feature type="transmembrane region" description="Helical" evidence="6">
    <location>
        <begin position="128"/>
        <end position="153"/>
    </location>
</feature>
<feature type="domain" description="ABC transmembrane type-2" evidence="7">
    <location>
        <begin position="17"/>
        <end position="244"/>
    </location>
</feature>
<dbReference type="RefSeq" id="WP_083054610.1">
    <property type="nucleotide sequence ID" value="NZ_JACKVM010000014.1"/>
</dbReference>
<keyword evidence="5" id="KW-0046">Antibiotic resistance</keyword>
<feature type="transmembrane region" description="Helical" evidence="6">
    <location>
        <begin position="102"/>
        <end position="122"/>
    </location>
</feature>
<proteinExistence type="predicted"/>
<dbReference type="PANTHER" id="PTHR43027:SF1">
    <property type="entry name" value="DOXORUBICIN RESISTANCE ABC TRANSPORTER PERMEASE PROTEIN DRRC-RELATED"/>
    <property type="match status" value="1"/>
</dbReference>
<dbReference type="AlphaFoldDB" id="A0A1W9Z3X9"/>
<name>A0A1W9Z3X9_MYCBA</name>
<evidence type="ECO:0000256" key="4">
    <source>
        <dbReference type="ARBA" id="ARBA00023136"/>
    </source>
</evidence>